<evidence type="ECO:0000313" key="1">
    <source>
        <dbReference type="EMBL" id="QJA87307.1"/>
    </source>
</evidence>
<organism evidence="1">
    <name type="scientific">viral metagenome</name>
    <dbReference type="NCBI Taxonomy" id="1070528"/>
    <lineage>
        <taxon>unclassified sequences</taxon>
        <taxon>metagenomes</taxon>
        <taxon>organismal metagenomes</taxon>
    </lineage>
</organism>
<proteinExistence type="predicted"/>
<name>A0A6M3KYL7_9ZZZZ</name>
<reference evidence="1" key="1">
    <citation type="submission" date="2020-03" db="EMBL/GenBank/DDBJ databases">
        <title>The deep terrestrial virosphere.</title>
        <authorList>
            <person name="Holmfeldt K."/>
            <person name="Nilsson E."/>
            <person name="Simone D."/>
            <person name="Lopez-Fernandez M."/>
            <person name="Wu X."/>
            <person name="de Brujin I."/>
            <person name="Lundin D."/>
            <person name="Andersson A."/>
            <person name="Bertilsson S."/>
            <person name="Dopson M."/>
        </authorList>
    </citation>
    <scope>NUCLEOTIDE SEQUENCE</scope>
    <source>
        <strain evidence="1">MM415B03019</strain>
    </source>
</reference>
<accession>A0A6M3KYL7</accession>
<dbReference type="AlphaFoldDB" id="A0A6M3KYL7"/>
<gene>
    <name evidence="1" type="ORF">MM415B03019_0003</name>
</gene>
<sequence length="77" mass="8779">MLDRVIKKLRSFKDPDLNAQIQEIITGLDWFLGIRATDPDTTTWGTGDFFLWINNGTDTAKVIKYWDGDEVKTISTA</sequence>
<dbReference type="EMBL" id="MT142696">
    <property type="protein sequence ID" value="QJA87307.1"/>
    <property type="molecule type" value="Genomic_DNA"/>
</dbReference>
<protein>
    <submittedName>
        <fullName evidence="1">Uncharacterized protein</fullName>
    </submittedName>
</protein>